<dbReference type="RefSeq" id="WP_182622441.1">
    <property type="nucleotide sequence ID" value="NZ_JACIUV010000004.1"/>
</dbReference>
<proteinExistence type="predicted"/>
<dbReference type="Proteomes" id="UP000550609">
    <property type="component" value="Unassembled WGS sequence"/>
</dbReference>
<comment type="caution">
    <text evidence="1">The sequence shown here is derived from an EMBL/GenBank/DDBJ whole genome shotgun (WGS) entry which is preliminary data.</text>
</comment>
<dbReference type="EMBL" id="JACIUV010000004">
    <property type="protein sequence ID" value="MBB1117407.1"/>
    <property type="molecule type" value="Genomic_DNA"/>
</dbReference>
<organism evidence="1 2">
    <name type="scientific">Stenotrophomonas koreensis</name>
    <dbReference type="NCBI Taxonomy" id="266128"/>
    <lineage>
        <taxon>Bacteria</taxon>
        <taxon>Pseudomonadati</taxon>
        <taxon>Pseudomonadota</taxon>
        <taxon>Gammaproteobacteria</taxon>
        <taxon>Lysobacterales</taxon>
        <taxon>Lysobacteraceae</taxon>
        <taxon>Stenotrophomonas</taxon>
    </lineage>
</organism>
<sequence length="148" mass="15370">MADKACHAIASATQVGLTQVLGLIGRFTVLIELLLATQLASAAMGFDQAKALADDNEANLPKEISSQLLQAQGNALGSAMATCGRPGMDLSAFTVVFSLNADGSVAESWRTGETPLAQCVHKAISASGLAGQWPTPFYTSIELSFNEP</sequence>
<name>A0A7W3YVQ3_9GAMM</name>
<accession>A0A7W3YVQ3</accession>
<reference evidence="1 2" key="1">
    <citation type="submission" date="2020-08" db="EMBL/GenBank/DDBJ databases">
        <title>Stenotrophomonas sp. W1S232.</title>
        <authorList>
            <person name="Deng Y."/>
        </authorList>
    </citation>
    <scope>NUCLEOTIDE SEQUENCE [LARGE SCALE GENOMIC DNA]</scope>
    <source>
        <strain evidence="1 2">W1S232</strain>
    </source>
</reference>
<evidence type="ECO:0000313" key="1">
    <source>
        <dbReference type="EMBL" id="MBB1117407.1"/>
    </source>
</evidence>
<dbReference type="AlphaFoldDB" id="A0A7W3YVQ3"/>
<evidence type="ECO:0000313" key="2">
    <source>
        <dbReference type="Proteomes" id="UP000550609"/>
    </source>
</evidence>
<gene>
    <name evidence="1" type="ORF">H4O09_10140</name>
</gene>
<protein>
    <submittedName>
        <fullName evidence="1">Uncharacterized protein</fullName>
    </submittedName>
</protein>